<dbReference type="PANTHER" id="PTHR43811">
    <property type="entry name" value="FKBP-TYPE PEPTIDYL-PROLYL CIS-TRANS ISOMERASE FKPA"/>
    <property type="match status" value="1"/>
</dbReference>
<gene>
    <name evidence="9" type="ORF">GCM10009422_09880</name>
</gene>
<dbReference type="GO" id="GO:0016853">
    <property type="term" value="F:isomerase activity"/>
    <property type="evidence" value="ECO:0007669"/>
    <property type="project" value="UniProtKB-KW"/>
</dbReference>
<evidence type="ECO:0000313" key="9">
    <source>
        <dbReference type="EMBL" id="GAA0616794.1"/>
    </source>
</evidence>
<evidence type="ECO:0000313" key="10">
    <source>
        <dbReference type="Proteomes" id="UP001501352"/>
    </source>
</evidence>
<keyword evidence="7" id="KW-0732">Signal</keyword>
<dbReference type="InterPro" id="IPR001179">
    <property type="entry name" value="PPIase_FKBP_dom"/>
</dbReference>
<evidence type="ECO:0000259" key="8">
    <source>
        <dbReference type="PROSITE" id="PS50059"/>
    </source>
</evidence>
<reference evidence="9 10" key="1">
    <citation type="journal article" date="2019" name="Int. J. Syst. Evol. Microbiol.">
        <title>The Global Catalogue of Microorganisms (GCM) 10K type strain sequencing project: providing services to taxonomists for standard genome sequencing and annotation.</title>
        <authorList>
            <consortium name="The Broad Institute Genomics Platform"/>
            <consortium name="The Broad Institute Genome Sequencing Center for Infectious Disease"/>
            <person name="Wu L."/>
            <person name="Ma J."/>
        </authorList>
    </citation>
    <scope>NUCLEOTIDE SEQUENCE [LARGE SCALE GENOMIC DNA]</scope>
    <source>
        <strain evidence="9 10">JCM 12928</strain>
    </source>
</reference>
<name>A0ABN1GQT8_9CAUL</name>
<evidence type="ECO:0000256" key="4">
    <source>
        <dbReference type="ARBA" id="ARBA00023235"/>
    </source>
</evidence>
<dbReference type="Gene3D" id="3.10.50.40">
    <property type="match status" value="1"/>
</dbReference>
<accession>A0ABN1GQT8</accession>
<dbReference type="Proteomes" id="UP001501352">
    <property type="component" value="Unassembled WGS sequence"/>
</dbReference>
<feature type="signal peptide" evidence="7">
    <location>
        <begin position="1"/>
        <end position="29"/>
    </location>
</feature>
<dbReference type="PROSITE" id="PS51257">
    <property type="entry name" value="PROKAR_LIPOPROTEIN"/>
    <property type="match status" value="1"/>
</dbReference>
<sequence>MNFAWAKASVAALALLAAVAACDRGPSMASEDAAANARAAKFFMESNARTEGVQSLPSGVQYKVVSSGPAGGEHPDSNDLVRVDYEGTLTDGTVFDSSFQRGTPAVFNLDQVVEGWTEALQLMKPGDEWIVYLPPEKGYGDTARAVIPANSVLVFRVKLLEVAKTPGGGRVVATANG</sequence>
<feature type="domain" description="PPIase FKBP-type" evidence="8">
    <location>
        <begin position="78"/>
        <end position="163"/>
    </location>
</feature>
<dbReference type="EC" id="5.2.1.8" evidence="6"/>
<comment type="similarity">
    <text evidence="2 6">Belongs to the FKBP-type PPIase family.</text>
</comment>
<protein>
    <recommendedName>
        <fullName evidence="6">Peptidyl-prolyl cis-trans isomerase</fullName>
        <ecNumber evidence="6">5.2.1.8</ecNumber>
    </recommendedName>
</protein>
<dbReference type="PANTHER" id="PTHR43811:SF19">
    <property type="entry name" value="39 KDA FK506-BINDING NUCLEAR PROTEIN"/>
    <property type="match status" value="1"/>
</dbReference>
<dbReference type="InterPro" id="IPR000774">
    <property type="entry name" value="PPIase_FKBP_N"/>
</dbReference>
<dbReference type="InterPro" id="IPR046357">
    <property type="entry name" value="PPIase_dom_sf"/>
</dbReference>
<keyword evidence="4 5" id="KW-0413">Isomerase</keyword>
<evidence type="ECO:0000256" key="6">
    <source>
        <dbReference type="RuleBase" id="RU003915"/>
    </source>
</evidence>
<keyword evidence="3 5" id="KW-0697">Rotamase</keyword>
<dbReference type="SUPFAM" id="SSF54534">
    <property type="entry name" value="FKBP-like"/>
    <property type="match status" value="1"/>
</dbReference>
<dbReference type="EMBL" id="BAAAGA010000002">
    <property type="protein sequence ID" value="GAA0616794.1"/>
    <property type="molecule type" value="Genomic_DNA"/>
</dbReference>
<proteinExistence type="inferred from homology"/>
<evidence type="ECO:0000256" key="1">
    <source>
        <dbReference type="ARBA" id="ARBA00000971"/>
    </source>
</evidence>
<evidence type="ECO:0000256" key="5">
    <source>
        <dbReference type="PROSITE-ProRule" id="PRU00277"/>
    </source>
</evidence>
<dbReference type="Pfam" id="PF00254">
    <property type="entry name" value="FKBP_C"/>
    <property type="match status" value="1"/>
</dbReference>
<comment type="catalytic activity">
    <reaction evidence="1 5 6">
        <text>[protein]-peptidylproline (omega=180) = [protein]-peptidylproline (omega=0)</text>
        <dbReference type="Rhea" id="RHEA:16237"/>
        <dbReference type="Rhea" id="RHEA-COMP:10747"/>
        <dbReference type="Rhea" id="RHEA-COMP:10748"/>
        <dbReference type="ChEBI" id="CHEBI:83833"/>
        <dbReference type="ChEBI" id="CHEBI:83834"/>
        <dbReference type="EC" id="5.2.1.8"/>
    </reaction>
</comment>
<dbReference type="PROSITE" id="PS50059">
    <property type="entry name" value="FKBP_PPIASE"/>
    <property type="match status" value="1"/>
</dbReference>
<evidence type="ECO:0000256" key="7">
    <source>
        <dbReference type="SAM" id="SignalP"/>
    </source>
</evidence>
<evidence type="ECO:0000256" key="2">
    <source>
        <dbReference type="ARBA" id="ARBA00006577"/>
    </source>
</evidence>
<comment type="caution">
    <text evidence="9">The sequence shown here is derived from an EMBL/GenBank/DDBJ whole genome shotgun (WGS) entry which is preliminary data.</text>
</comment>
<dbReference type="Pfam" id="PF01346">
    <property type="entry name" value="FKBP_N"/>
    <property type="match status" value="1"/>
</dbReference>
<dbReference type="RefSeq" id="WP_343791295.1">
    <property type="nucleotide sequence ID" value="NZ_BAAAGA010000002.1"/>
</dbReference>
<keyword evidence="10" id="KW-1185">Reference proteome</keyword>
<organism evidence="9 10">
    <name type="scientific">Brevundimonas kwangchunensis</name>
    <dbReference type="NCBI Taxonomy" id="322163"/>
    <lineage>
        <taxon>Bacteria</taxon>
        <taxon>Pseudomonadati</taxon>
        <taxon>Pseudomonadota</taxon>
        <taxon>Alphaproteobacteria</taxon>
        <taxon>Caulobacterales</taxon>
        <taxon>Caulobacteraceae</taxon>
        <taxon>Brevundimonas</taxon>
    </lineage>
</organism>
<evidence type="ECO:0000256" key="3">
    <source>
        <dbReference type="ARBA" id="ARBA00023110"/>
    </source>
</evidence>
<feature type="chain" id="PRO_5045317065" description="Peptidyl-prolyl cis-trans isomerase" evidence="7">
    <location>
        <begin position="30"/>
        <end position="177"/>
    </location>
</feature>